<dbReference type="Proteomes" id="UP001183585">
    <property type="component" value="Unassembled WGS sequence"/>
</dbReference>
<protein>
    <recommendedName>
        <fullName evidence="5">WYL domain-containing protein</fullName>
    </recommendedName>
</protein>
<sequence length="217" mass="24120">MYTASAAVALALGLAACTAPKPTAEASGWTWNGEPFAWTQIDAWVSMLSVVLTLFALGFAVCTAYRSEQRAREAREEADQANEKMEAALISLEVDLDHGFFAVTNNSGRPIRLVRVYAVSTNQNQPSYKTTVRRLLSPGGRVELVPDDGQSQPDLLDHHAVMFQNHFDRWWASFAGGELLRLPEDEEAAEGEVVERLKATMWNYLRRTSEQATDRDA</sequence>
<keyword evidence="2" id="KW-0472">Membrane</keyword>
<evidence type="ECO:0000313" key="3">
    <source>
        <dbReference type="EMBL" id="MDR7385688.1"/>
    </source>
</evidence>
<evidence type="ECO:0000256" key="1">
    <source>
        <dbReference type="SAM" id="Coils"/>
    </source>
</evidence>
<feature type="coiled-coil region" evidence="1">
    <location>
        <begin position="64"/>
        <end position="95"/>
    </location>
</feature>
<evidence type="ECO:0000256" key="2">
    <source>
        <dbReference type="SAM" id="Phobius"/>
    </source>
</evidence>
<gene>
    <name evidence="3" type="ORF">J2S48_005203</name>
</gene>
<reference evidence="3 4" key="1">
    <citation type="submission" date="2023-07" db="EMBL/GenBank/DDBJ databases">
        <title>Sequencing the genomes of 1000 actinobacteria strains.</title>
        <authorList>
            <person name="Klenk H.-P."/>
        </authorList>
    </citation>
    <scope>NUCLEOTIDE SEQUENCE [LARGE SCALE GENOMIC DNA]</scope>
    <source>
        <strain evidence="3 4">DSM 45554</strain>
    </source>
</reference>
<dbReference type="RefSeq" id="WP_274996634.1">
    <property type="nucleotide sequence ID" value="NZ_JAJQQP010000013.1"/>
</dbReference>
<keyword evidence="1" id="KW-0175">Coiled coil</keyword>
<evidence type="ECO:0000313" key="4">
    <source>
        <dbReference type="Proteomes" id="UP001183585"/>
    </source>
</evidence>
<organism evidence="3 4">
    <name type="scientific">Promicromonospora iranensis</name>
    <dbReference type="NCBI Taxonomy" id="1105144"/>
    <lineage>
        <taxon>Bacteria</taxon>
        <taxon>Bacillati</taxon>
        <taxon>Actinomycetota</taxon>
        <taxon>Actinomycetes</taxon>
        <taxon>Micrococcales</taxon>
        <taxon>Promicromonosporaceae</taxon>
        <taxon>Promicromonospora</taxon>
    </lineage>
</organism>
<accession>A0ABU2CWF7</accession>
<feature type="transmembrane region" description="Helical" evidence="2">
    <location>
        <begin position="44"/>
        <end position="65"/>
    </location>
</feature>
<keyword evidence="2" id="KW-1133">Transmembrane helix</keyword>
<name>A0ABU2CWF7_9MICO</name>
<evidence type="ECO:0008006" key="5">
    <source>
        <dbReference type="Google" id="ProtNLM"/>
    </source>
</evidence>
<keyword evidence="4" id="KW-1185">Reference proteome</keyword>
<proteinExistence type="predicted"/>
<dbReference type="EMBL" id="JAVDYE010000001">
    <property type="protein sequence ID" value="MDR7385688.1"/>
    <property type="molecule type" value="Genomic_DNA"/>
</dbReference>
<keyword evidence="2" id="KW-0812">Transmembrane</keyword>
<comment type="caution">
    <text evidence="3">The sequence shown here is derived from an EMBL/GenBank/DDBJ whole genome shotgun (WGS) entry which is preliminary data.</text>
</comment>